<comment type="caution">
    <text evidence="2">The sequence shown here is derived from an EMBL/GenBank/DDBJ whole genome shotgun (WGS) entry which is preliminary data.</text>
</comment>
<gene>
    <name evidence="2" type="ORF">NDI56_20670</name>
</gene>
<name>A0ABU2FHV0_9EURY</name>
<dbReference type="Proteomes" id="UP001259659">
    <property type="component" value="Unassembled WGS sequence"/>
</dbReference>
<dbReference type="RefSeq" id="WP_310921679.1">
    <property type="nucleotide sequence ID" value="NZ_JAMQON010000008.1"/>
</dbReference>
<dbReference type="InterPro" id="IPR012348">
    <property type="entry name" value="RNR-like"/>
</dbReference>
<dbReference type="EMBL" id="JAMQON010000008">
    <property type="protein sequence ID" value="MDS0261821.1"/>
    <property type="molecule type" value="Genomic_DNA"/>
</dbReference>
<dbReference type="Pfam" id="PF04945">
    <property type="entry name" value="YHS"/>
    <property type="match status" value="1"/>
</dbReference>
<evidence type="ECO:0000313" key="3">
    <source>
        <dbReference type="Proteomes" id="UP001259659"/>
    </source>
</evidence>
<organism evidence="2 3">
    <name type="scientific">Haloarcula saliterrae</name>
    <dbReference type="NCBI Taxonomy" id="2950534"/>
    <lineage>
        <taxon>Archaea</taxon>
        <taxon>Methanobacteriati</taxon>
        <taxon>Methanobacteriota</taxon>
        <taxon>Stenosarchaea group</taxon>
        <taxon>Halobacteria</taxon>
        <taxon>Halobacteriales</taxon>
        <taxon>Haloarculaceae</taxon>
        <taxon>Haloarcula</taxon>
    </lineage>
</organism>
<evidence type="ECO:0000313" key="2">
    <source>
        <dbReference type="EMBL" id="MDS0261821.1"/>
    </source>
</evidence>
<feature type="domain" description="YHS" evidence="1">
    <location>
        <begin position="6"/>
        <end position="34"/>
    </location>
</feature>
<protein>
    <submittedName>
        <fullName evidence="2">YHS domain-containing protein</fullName>
    </submittedName>
</protein>
<proteinExistence type="predicted"/>
<dbReference type="Gene3D" id="1.10.620.20">
    <property type="entry name" value="Ribonucleotide Reductase, subunit A"/>
    <property type="match status" value="1"/>
</dbReference>
<reference evidence="2 3" key="1">
    <citation type="submission" date="2022-06" db="EMBL/GenBank/DDBJ databases">
        <title>Haloarcula sp. a new haloarchaeum isolate from saline soil.</title>
        <authorList>
            <person name="Strakova D."/>
            <person name="Galisteo C."/>
            <person name="Sanchez-Porro C."/>
            <person name="Ventosa A."/>
        </authorList>
    </citation>
    <scope>NUCLEOTIDE SEQUENCE [LARGE SCALE GENOMIC DNA]</scope>
    <source>
        <strain evidence="2 3">S1CR25-12</strain>
    </source>
</reference>
<dbReference type="InterPro" id="IPR007029">
    <property type="entry name" value="YHS_dom"/>
</dbReference>
<evidence type="ECO:0000259" key="1">
    <source>
        <dbReference type="Pfam" id="PF04945"/>
    </source>
</evidence>
<accession>A0ABU2FHV0</accession>
<keyword evidence="3" id="KW-1185">Reference proteome</keyword>
<sequence>MEASDSSEITTEFEGTTFYFCSSDCRDFFEEHPK</sequence>